<feature type="compositionally biased region" description="Low complexity" evidence="2">
    <location>
        <begin position="46"/>
        <end position="58"/>
    </location>
</feature>
<dbReference type="Proteomes" id="UP001206595">
    <property type="component" value="Unassembled WGS sequence"/>
</dbReference>
<keyword evidence="4" id="KW-1185">Reference proteome</keyword>
<protein>
    <submittedName>
        <fullName evidence="3">Uncharacterized protein</fullName>
    </submittedName>
</protein>
<feature type="compositionally biased region" description="Polar residues" evidence="2">
    <location>
        <begin position="59"/>
        <end position="68"/>
    </location>
</feature>
<reference evidence="3" key="1">
    <citation type="submission" date="2021-06" db="EMBL/GenBank/DDBJ databases">
        <authorList>
            <consortium name="DOE Joint Genome Institute"/>
            <person name="Mondo S.J."/>
            <person name="Amses K.R."/>
            <person name="Simmons D.R."/>
            <person name="Longcore J.E."/>
            <person name="Seto K."/>
            <person name="Alves G.H."/>
            <person name="Bonds A.E."/>
            <person name="Quandt C.A."/>
            <person name="Davis W.J."/>
            <person name="Chang Y."/>
            <person name="Letcher P.M."/>
            <person name="Powell M.J."/>
            <person name="Kuo A."/>
            <person name="Labutti K."/>
            <person name="Pangilinan J."/>
            <person name="Andreopoulos W."/>
            <person name="Tritt A."/>
            <person name="Riley R."/>
            <person name="Hundley H."/>
            <person name="Johnson J."/>
            <person name="Lipzen A."/>
            <person name="Barry K."/>
            <person name="Berbee M.L."/>
            <person name="Buchler N.E."/>
            <person name="Grigoriev I.V."/>
            <person name="Spatafora J.W."/>
            <person name="Stajich J.E."/>
            <person name="James T.Y."/>
        </authorList>
    </citation>
    <scope>NUCLEOTIDE SEQUENCE</scope>
    <source>
        <strain evidence="3">AG</strain>
    </source>
</reference>
<dbReference type="EMBL" id="MU620893">
    <property type="protein sequence ID" value="KAI8584370.1"/>
    <property type="molecule type" value="Genomic_DNA"/>
</dbReference>
<dbReference type="RefSeq" id="XP_051449374.1">
    <property type="nucleotide sequence ID" value="XM_051585381.1"/>
</dbReference>
<dbReference type="GeneID" id="75910729"/>
<evidence type="ECO:0000256" key="2">
    <source>
        <dbReference type="SAM" id="MobiDB-lite"/>
    </source>
</evidence>
<gene>
    <name evidence="3" type="ORF">K450DRAFT_219526</name>
</gene>
<name>A0AAD5HHB2_UMBRA</name>
<comment type="caution">
    <text evidence="3">The sequence shown here is derived from an EMBL/GenBank/DDBJ whole genome shotgun (WGS) entry which is preliminary data.</text>
</comment>
<evidence type="ECO:0000313" key="3">
    <source>
        <dbReference type="EMBL" id="KAI8584370.1"/>
    </source>
</evidence>
<reference evidence="3" key="2">
    <citation type="journal article" date="2022" name="Proc. Natl. Acad. Sci. U.S.A.">
        <title>Diploid-dominant life cycles characterize the early evolution of Fungi.</title>
        <authorList>
            <person name="Amses K.R."/>
            <person name="Simmons D.R."/>
            <person name="Longcore J.E."/>
            <person name="Mondo S.J."/>
            <person name="Seto K."/>
            <person name="Jeronimo G.H."/>
            <person name="Bonds A.E."/>
            <person name="Quandt C.A."/>
            <person name="Davis W.J."/>
            <person name="Chang Y."/>
            <person name="Federici B.A."/>
            <person name="Kuo A."/>
            <person name="LaButti K."/>
            <person name="Pangilinan J."/>
            <person name="Andreopoulos W."/>
            <person name="Tritt A."/>
            <person name="Riley R."/>
            <person name="Hundley H."/>
            <person name="Johnson J."/>
            <person name="Lipzen A."/>
            <person name="Barry K."/>
            <person name="Lang B.F."/>
            <person name="Cuomo C.A."/>
            <person name="Buchler N.E."/>
            <person name="Grigoriev I.V."/>
            <person name="Spatafora J.W."/>
            <person name="Stajich J.E."/>
            <person name="James T.Y."/>
        </authorList>
    </citation>
    <scope>NUCLEOTIDE SEQUENCE</scope>
    <source>
        <strain evidence="3">AG</strain>
    </source>
</reference>
<dbReference type="AlphaFoldDB" id="A0AAD5HHB2"/>
<feature type="region of interest" description="Disordered" evidence="2">
    <location>
        <begin position="46"/>
        <end position="95"/>
    </location>
</feature>
<evidence type="ECO:0000256" key="1">
    <source>
        <dbReference type="SAM" id="Coils"/>
    </source>
</evidence>
<sequence>MDCSLLYPPSNSIFDINPYSVHYIPHDYVPLDVYYLSSSDLGSLFDSEPPTPSFSEPSLVSTVTTSSAPRKRKRTDQSQDSDDFTKSPKLEHVPSDPKIEAVSALENDLGYLQDSWASIHIVLDSLQNAFLVTPFQGANEQQLDELDRELGTAYDDLMVQVRQLDRALKQLDRKISELQTAPSSSSQLDR</sequence>
<proteinExistence type="predicted"/>
<feature type="compositionally biased region" description="Basic and acidic residues" evidence="2">
    <location>
        <begin position="83"/>
        <end position="95"/>
    </location>
</feature>
<feature type="coiled-coil region" evidence="1">
    <location>
        <begin position="154"/>
        <end position="181"/>
    </location>
</feature>
<keyword evidence="1" id="KW-0175">Coiled coil</keyword>
<accession>A0AAD5HHB2</accession>
<evidence type="ECO:0000313" key="4">
    <source>
        <dbReference type="Proteomes" id="UP001206595"/>
    </source>
</evidence>
<organism evidence="3 4">
    <name type="scientific">Umbelopsis ramanniana AG</name>
    <dbReference type="NCBI Taxonomy" id="1314678"/>
    <lineage>
        <taxon>Eukaryota</taxon>
        <taxon>Fungi</taxon>
        <taxon>Fungi incertae sedis</taxon>
        <taxon>Mucoromycota</taxon>
        <taxon>Mucoromycotina</taxon>
        <taxon>Umbelopsidomycetes</taxon>
        <taxon>Umbelopsidales</taxon>
        <taxon>Umbelopsidaceae</taxon>
        <taxon>Umbelopsis</taxon>
    </lineage>
</organism>